<feature type="region of interest" description="Disordered" evidence="1">
    <location>
        <begin position="373"/>
        <end position="634"/>
    </location>
</feature>
<feature type="compositionally biased region" description="Pro residues" evidence="1">
    <location>
        <begin position="63"/>
        <end position="85"/>
    </location>
</feature>
<feature type="compositionally biased region" description="Polar residues" evidence="1">
    <location>
        <begin position="558"/>
        <end position="569"/>
    </location>
</feature>
<comment type="caution">
    <text evidence="2">The sequence shown here is derived from an EMBL/GenBank/DDBJ whole genome shotgun (WGS) entry which is preliminary data.</text>
</comment>
<dbReference type="AlphaFoldDB" id="A0AAE0IU26"/>
<feature type="compositionally biased region" description="Acidic residues" evidence="1">
    <location>
        <begin position="49"/>
        <end position="62"/>
    </location>
</feature>
<proteinExistence type="predicted"/>
<feature type="compositionally biased region" description="Low complexity" evidence="1">
    <location>
        <begin position="10"/>
        <end position="25"/>
    </location>
</feature>
<dbReference type="Proteomes" id="UP001283341">
    <property type="component" value="Unassembled WGS sequence"/>
</dbReference>
<feature type="compositionally biased region" description="Polar residues" evidence="1">
    <location>
        <begin position="424"/>
        <end position="452"/>
    </location>
</feature>
<feature type="compositionally biased region" description="Low complexity" evidence="1">
    <location>
        <begin position="181"/>
        <end position="218"/>
    </location>
</feature>
<evidence type="ECO:0000313" key="2">
    <source>
        <dbReference type="EMBL" id="KAK3331140.1"/>
    </source>
</evidence>
<feature type="compositionally biased region" description="Polar residues" evidence="1">
    <location>
        <begin position="613"/>
        <end position="634"/>
    </location>
</feature>
<feature type="compositionally biased region" description="Polar residues" evidence="1">
    <location>
        <begin position="480"/>
        <end position="502"/>
    </location>
</feature>
<feature type="region of interest" description="Disordered" evidence="1">
    <location>
        <begin position="764"/>
        <end position="976"/>
    </location>
</feature>
<sequence length="1123" mass="119099">MDGTYGNVFPTNSPMSTGTPSSTGGDAYKVNVSRQKTKKWAEFKPQNYDGDDWGADYDEGPEEPQPAPPPKPMGPRQPVAAPPPHLRQIHPPGSPPLHISTQHSPKIGQFETASPFASAPPATGSSIYSAGPGFGQGASAATPTSRHMSPAPQSAGPVPARFPPRKSSMGQYDAPDPAELARPSRPGSRPASGSGHKPWAAEPRSSSPASAKSPISPTKPLPFIRPADIYRRMEEEKEKERRSMESSRPSLDSVTGREIERVDSPKSQTEPTVQRRRGSLGAEQDAEINKPLRTSLAPVAERKSEYGLDGLLESYASPGPAPTTNIGTDPGLLFSGDQLAPQEELRRMSTSPKLPDLTRMSAFGEDLFSTALAFPSDAPPMPNVPDSSSHSSTNLTQSMASYEKPPAISEPAPMSKETEEPKQSLATPILQTGANFNKGQNTNMEPSAQASMEVSDDDGKAGAAPDPTESMPTQVHEPINASSDHSNSTPASLEVASNTQDQRPLRPSLPGGWVTETPETTGDIPGPRSDATPQPIARKAVDSGNVSPITETEDSAEDSSNAGITQQPLGSKARDEETTAATGENPQLSLPPLRTASPAVSASQHAAADQSQPVAENQAPSFGQNLESTEVATPVPTTAMTMHSDIMITPTAPLNPRRGPQEGYDIEESIVPPPTFEADTVSSSPVKDSDVLREEIMKSLSPVQASNDFLEATGRSTAAYHSTAGPVRESSYLGDVYGDYWADDKAEPELHMAESAAQKEIPMATATSGIAPTGPVSGPAKDVASASESVAEPEHALRRRFSWEAGESQEKVAPAAGPPHTEMQAEPKSLGPELHNVVVATATPPAPGIEQAAVSSPLDASHLAPAPKSEQLPQVPNQTVNARISHQVSQASTIPPRSTLDAPIEPPSPVSVLSERVGAPPENRRPSFAEEKTLMQTSSNPVSPTPPPEQHPAVAGVPQEPQPSERPPTPPPASAKREVNLMPFRHIMEMPSASERIKHYNETRKLFATIDTGLDEWTATMRSRRPEYANMDGSLRNALAMPAPYFQQQQNNGFSGELAEGGMPAATHHNMPMPPPQMHGHHHSGAQVGTKSKELFMAAGKAGKGLLSKGKNKLRGTGDKVFF</sequence>
<feature type="region of interest" description="Disordered" evidence="1">
    <location>
        <begin position="649"/>
        <end position="687"/>
    </location>
</feature>
<feature type="compositionally biased region" description="Basic and acidic residues" evidence="1">
    <location>
        <begin position="922"/>
        <end position="933"/>
    </location>
</feature>
<evidence type="ECO:0000256" key="1">
    <source>
        <dbReference type="SAM" id="MobiDB-lite"/>
    </source>
</evidence>
<feature type="compositionally biased region" description="Low complexity" evidence="1">
    <location>
        <begin position="596"/>
        <end position="612"/>
    </location>
</feature>
<feature type="compositionally biased region" description="Polar residues" evidence="1">
    <location>
        <begin position="871"/>
        <end position="896"/>
    </location>
</feature>
<feature type="compositionally biased region" description="Pro residues" evidence="1">
    <location>
        <begin position="960"/>
        <end position="973"/>
    </location>
</feature>
<accession>A0AAE0IU26</accession>
<gene>
    <name evidence="2" type="ORF">B0H66DRAFT_468130</name>
</gene>
<organism evidence="2 3">
    <name type="scientific">Apodospora peruviana</name>
    <dbReference type="NCBI Taxonomy" id="516989"/>
    <lineage>
        <taxon>Eukaryota</taxon>
        <taxon>Fungi</taxon>
        <taxon>Dikarya</taxon>
        <taxon>Ascomycota</taxon>
        <taxon>Pezizomycotina</taxon>
        <taxon>Sordariomycetes</taxon>
        <taxon>Sordariomycetidae</taxon>
        <taxon>Sordariales</taxon>
        <taxon>Lasiosphaeriaceae</taxon>
        <taxon>Apodospora</taxon>
    </lineage>
</organism>
<feature type="compositionally biased region" description="Polar residues" evidence="1">
    <location>
        <begin position="579"/>
        <end position="588"/>
    </location>
</feature>
<dbReference type="EMBL" id="JAUEDM010000001">
    <property type="protein sequence ID" value="KAK3331140.1"/>
    <property type="molecule type" value="Genomic_DNA"/>
</dbReference>
<reference evidence="2" key="1">
    <citation type="journal article" date="2023" name="Mol. Phylogenet. Evol.">
        <title>Genome-scale phylogeny and comparative genomics of the fungal order Sordariales.</title>
        <authorList>
            <person name="Hensen N."/>
            <person name="Bonometti L."/>
            <person name="Westerberg I."/>
            <person name="Brannstrom I.O."/>
            <person name="Guillou S."/>
            <person name="Cros-Aarteil S."/>
            <person name="Calhoun S."/>
            <person name="Haridas S."/>
            <person name="Kuo A."/>
            <person name="Mondo S."/>
            <person name="Pangilinan J."/>
            <person name="Riley R."/>
            <person name="LaButti K."/>
            <person name="Andreopoulos B."/>
            <person name="Lipzen A."/>
            <person name="Chen C."/>
            <person name="Yan M."/>
            <person name="Daum C."/>
            <person name="Ng V."/>
            <person name="Clum A."/>
            <person name="Steindorff A."/>
            <person name="Ohm R.A."/>
            <person name="Martin F."/>
            <person name="Silar P."/>
            <person name="Natvig D.O."/>
            <person name="Lalanne C."/>
            <person name="Gautier V."/>
            <person name="Ament-Velasquez S.L."/>
            <person name="Kruys A."/>
            <person name="Hutchinson M.I."/>
            <person name="Powell A.J."/>
            <person name="Barry K."/>
            <person name="Miller A.N."/>
            <person name="Grigoriev I.V."/>
            <person name="Debuchy R."/>
            <person name="Gladieux P."/>
            <person name="Hiltunen Thoren M."/>
            <person name="Johannesson H."/>
        </authorList>
    </citation>
    <scope>NUCLEOTIDE SEQUENCE</scope>
    <source>
        <strain evidence="2">CBS 118394</strain>
    </source>
</reference>
<feature type="compositionally biased region" description="Basic and acidic residues" evidence="1">
    <location>
        <begin position="255"/>
        <end position="264"/>
    </location>
</feature>
<protein>
    <submittedName>
        <fullName evidence="2">Uncharacterized protein</fullName>
    </submittedName>
</protein>
<feature type="region of interest" description="Disordered" evidence="1">
    <location>
        <begin position="1"/>
        <end position="336"/>
    </location>
</feature>
<reference evidence="2" key="2">
    <citation type="submission" date="2023-06" db="EMBL/GenBank/DDBJ databases">
        <authorList>
            <consortium name="Lawrence Berkeley National Laboratory"/>
            <person name="Haridas S."/>
            <person name="Hensen N."/>
            <person name="Bonometti L."/>
            <person name="Westerberg I."/>
            <person name="Brannstrom I.O."/>
            <person name="Guillou S."/>
            <person name="Cros-Aarteil S."/>
            <person name="Calhoun S."/>
            <person name="Kuo A."/>
            <person name="Mondo S."/>
            <person name="Pangilinan J."/>
            <person name="Riley R."/>
            <person name="Labutti K."/>
            <person name="Andreopoulos B."/>
            <person name="Lipzen A."/>
            <person name="Chen C."/>
            <person name="Yanf M."/>
            <person name="Daum C."/>
            <person name="Ng V."/>
            <person name="Clum A."/>
            <person name="Steindorff A."/>
            <person name="Ohm R."/>
            <person name="Martin F."/>
            <person name="Silar P."/>
            <person name="Natvig D."/>
            <person name="Lalanne C."/>
            <person name="Gautier V."/>
            <person name="Ament-Velasquez S.L."/>
            <person name="Kruys A."/>
            <person name="Hutchinson M.I."/>
            <person name="Powell A.J."/>
            <person name="Barry K."/>
            <person name="Miller A.N."/>
            <person name="Grigoriev I.V."/>
            <person name="Debuchy R."/>
            <person name="Gladieux P."/>
            <person name="Thoren M.H."/>
            <person name="Johannesson H."/>
        </authorList>
    </citation>
    <scope>NUCLEOTIDE SEQUENCE</scope>
    <source>
        <strain evidence="2">CBS 118394</strain>
    </source>
</reference>
<feature type="compositionally biased region" description="Basic and acidic residues" evidence="1">
    <location>
        <begin position="228"/>
        <end position="245"/>
    </location>
</feature>
<keyword evidence="3" id="KW-1185">Reference proteome</keyword>
<evidence type="ECO:0000313" key="3">
    <source>
        <dbReference type="Proteomes" id="UP001283341"/>
    </source>
</evidence>
<feature type="compositionally biased region" description="Low complexity" evidence="1">
    <location>
        <begin position="113"/>
        <end position="126"/>
    </location>
</feature>
<name>A0AAE0IU26_9PEZI</name>